<keyword evidence="2" id="KW-1185">Reference proteome</keyword>
<proteinExistence type="predicted"/>
<gene>
    <name evidence="1" type="ORF">J3359_13025</name>
</gene>
<accession>A0A975H5U1</accession>
<dbReference type="KEGG" id="pcea:J3359_13025"/>
<sequence length="1125" mass="129970">MYQKITLFILLFVGFSIHAQTISKDFRSKKFLIQKDTVQFDSVSVNSQQFKVLNSILKPISSTEYRVDFNKATLIINAKKHPEITIEYFRFPDFVTKTYTSYNDSLILPNGVNTGKLYSLTTNKKASEIKLFDGLQTKGFITRGVTGGNNQNAVTNAALDLEISGKLSKEITLRANIFDTNIPLQQNGYSQNITDFDRIFIEMYHKNWRVKAGDISLQNNESYFAPFVKQAAGLEVEANITENLKVGASGAVVRGKYNNFKIVGVEGNQGPYKIFGANNEPAIVIIAGSEQVYINGILIERGENKDYTIDYNLAEITFNTSFPTTNDMRIAVEFQYSDRNYTRFVTYENVSYNSEKLKINGFFYSENDAKNQPLQQALTDEQKQILANAGNNTDLMFAESAFVDAFDENKILYKKVVNGAVENFEYSTNTNDELYFVTFTNVGANNGDYTILRSTAIGTIFKYVGVNQGNYNPIIRLIPPTKSQVFVLKTNYDSTKKTKLTSEIAVSNNDANLFSNLDNHQNTGIAAKVGWKQVLIDKQWKLTSKINHEFVQQNFKTLQRWETIEFNRDWNLLTNNGTKNYFQTALLLQNKKKDFFSYQYNNLNYTNIYNGNKHELQSKMSFNNTSFYVDGSFLKNTSTLEDNSFLRAKARVEHRFSKSWVGGFTNLETNSRKSIASNNFINTSHRFKEFETYFGVGDTAKVFAKIGFNYRNNDSIKSNAFTEINNRKTIYINSKLIQNKFTNLSIFANYRLTENRFSENEKSLNSKVVFNKRLFNNFLFLGTTYETSSGNVARQEYVYVKTEPGLGYYTWIDYNNDGIQDFDEFEIAEFQDQANYLRVPKPNIRFIATQRAKFRQSINLNFKQWNQKKGIKKIISHFNNESFFNVENEQSRIGNSFNFNPFNFDENKLIGLNLSYRNSLYFNKNLQKYSLTYTYGNLRSKQQYFIGSQENKTILHQLDFAHKFATFWLAELMGKVSENDLQTENFNNRNYFIEAKEIQPKISFLYNPNNRLTAFYHYKNKQNTLADFEELKQQKFGLEYFFISSKKNQITANANVFLNNFKGNANTPMAYQMLEGLQAGRNYTWNLLFSQKLNSFLNLNLNYLGRKSENSKTIHTGSVQLRAVF</sequence>
<reference evidence="1 2" key="1">
    <citation type="submission" date="2021-03" db="EMBL/GenBank/DDBJ databases">
        <title>Complete genome of Polaribacter_sp.SM13.</title>
        <authorList>
            <person name="Jeong S.W."/>
            <person name="Bae J.W."/>
        </authorList>
    </citation>
    <scope>NUCLEOTIDE SEQUENCE [LARGE SCALE GENOMIC DNA]</scope>
    <source>
        <strain evidence="1 2">SM13</strain>
    </source>
</reference>
<dbReference type="EMBL" id="CP071869">
    <property type="protein sequence ID" value="QTE21737.1"/>
    <property type="molecule type" value="Genomic_DNA"/>
</dbReference>
<evidence type="ECO:0000313" key="1">
    <source>
        <dbReference type="EMBL" id="QTE21737.1"/>
    </source>
</evidence>
<dbReference type="Proteomes" id="UP000663920">
    <property type="component" value="Chromosome"/>
</dbReference>
<name>A0A975H5U1_9FLAO</name>
<dbReference type="RefSeq" id="WP_208077289.1">
    <property type="nucleotide sequence ID" value="NZ_CP071869.1"/>
</dbReference>
<dbReference type="AlphaFoldDB" id="A0A975H5U1"/>
<evidence type="ECO:0000313" key="2">
    <source>
        <dbReference type="Proteomes" id="UP000663920"/>
    </source>
</evidence>
<organism evidence="1 2">
    <name type="scientific">Polaribacter cellanae</name>
    <dbReference type="NCBI Taxonomy" id="2818493"/>
    <lineage>
        <taxon>Bacteria</taxon>
        <taxon>Pseudomonadati</taxon>
        <taxon>Bacteroidota</taxon>
        <taxon>Flavobacteriia</taxon>
        <taxon>Flavobacteriales</taxon>
        <taxon>Flavobacteriaceae</taxon>
    </lineage>
</organism>
<protein>
    <submittedName>
        <fullName evidence="1">Uncharacterized protein</fullName>
    </submittedName>
</protein>